<dbReference type="AlphaFoldDB" id="A0A0F9QXD0"/>
<comment type="caution">
    <text evidence="1">The sequence shown here is derived from an EMBL/GenBank/DDBJ whole genome shotgun (WGS) entry which is preliminary data.</text>
</comment>
<reference evidence="1" key="1">
    <citation type="journal article" date="2015" name="Nature">
        <title>Complex archaea that bridge the gap between prokaryotes and eukaryotes.</title>
        <authorList>
            <person name="Spang A."/>
            <person name="Saw J.H."/>
            <person name="Jorgensen S.L."/>
            <person name="Zaremba-Niedzwiedzka K."/>
            <person name="Martijn J."/>
            <person name="Lind A.E."/>
            <person name="van Eijk R."/>
            <person name="Schleper C."/>
            <person name="Guy L."/>
            <person name="Ettema T.J."/>
        </authorList>
    </citation>
    <scope>NUCLEOTIDE SEQUENCE</scope>
</reference>
<protein>
    <submittedName>
        <fullName evidence="1">Uncharacterized protein</fullName>
    </submittedName>
</protein>
<name>A0A0F9QXD0_9ZZZZ</name>
<sequence>MSRTQCFHNLYFLQQGLKHEYYPIITQLNFLRLPDAKSPKTKL</sequence>
<gene>
    <name evidence="1" type="ORF">LCGC14_0666060</name>
</gene>
<evidence type="ECO:0000313" key="1">
    <source>
        <dbReference type="EMBL" id="KKN47139.1"/>
    </source>
</evidence>
<dbReference type="EMBL" id="LAZR01001293">
    <property type="protein sequence ID" value="KKN47139.1"/>
    <property type="molecule type" value="Genomic_DNA"/>
</dbReference>
<accession>A0A0F9QXD0</accession>
<proteinExistence type="predicted"/>
<organism evidence="1">
    <name type="scientific">marine sediment metagenome</name>
    <dbReference type="NCBI Taxonomy" id="412755"/>
    <lineage>
        <taxon>unclassified sequences</taxon>
        <taxon>metagenomes</taxon>
        <taxon>ecological metagenomes</taxon>
    </lineage>
</organism>